<dbReference type="EMBL" id="JAYGGQ010000001">
    <property type="protein sequence ID" value="MEA5453725.1"/>
    <property type="molecule type" value="Genomic_DNA"/>
</dbReference>
<name>A0ABU5T2C5_9MICC</name>
<dbReference type="PANTHER" id="PTHR30547">
    <property type="entry name" value="UNCHARACTERIZED PROTEIN YHCG-RELATED"/>
    <property type="match status" value="1"/>
</dbReference>
<feature type="domain" description="YhcG N-terminal" evidence="1">
    <location>
        <begin position="9"/>
        <end position="82"/>
    </location>
</feature>
<sequence>MSDSLTTCAEFPHMKGFDRRNLFYMRSYAQAWSGPEPIVQTVSAQLSWSHNIALLEKVKDQEAQQWYAAQAVQRGWSLSALAARA</sequence>
<accession>A0ABU5T2C5</accession>
<gene>
    <name evidence="2" type="ORF">SPF06_03230</name>
</gene>
<dbReference type="PANTHER" id="PTHR30547:SF0">
    <property type="entry name" value="BLR8175 PROTEIN"/>
    <property type="match status" value="1"/>
</dbReference>
<proteinExistence type="predicted"/>
<reference evidence="2 3" key="1">
    <citation type="submission" date="2023-12" db="EMBL/GenBank/DDBJ databases">
        <title>Sinomonas terricola sp. nov, isolated from litchi orchard soil in Guangdong, PR China.</title>
        <authorList>
            <person name="Jiaxin W."/>
            <person name="Yang Z."/>
            <person name="Honghui Z."/>
        </authorList>
    </citation>
    <scope>NUCLEOTIDE SEQUENCE [LARGE SCALE GENOMIC DNA]</scope>
    <source>
        <strain evidence="2 3">JGH33</strain>
    </source>
</reference>
<dbReference type="InterPro" id="IPR041527">
    <property type="entry name" value="YhcG_N"/>
</dbReference>
<organism evidence="2 3">
    <name type="scientific">Sinomonas terricola</name>
    <dbReference type="NCBI Taxonomy" id="3110330"/>
    <lineage>
        <taxon>Bacteria</taxon>
        <taxon>Bacillati</taxon>
        <taxon>Actinomycetota</taxon>
        <taxon>Actinomycetes</taxon>
        <taxon>Micrococcales</taxon>
        <taxon>Micrococcaceae</taxon>
        <taxon>Sinomonas</taxon>
    </lineage>
</organism>
<dbReference type="Proteomes" id="UP001304769">
    <property type="component" value="Unassembled WGS sequence"/>
</dbReference>
<evidence type="ECO:0000259" key="1">
    <source>
        <dbReference type="Pfam" id="PF17761"/>
    </source>
</evidence>
<comment type="caution">
    <text evidence="2">The sequence shown here is derived from an EMBL/GenBank/DDBJ whole genome shotgun (WGS) entry which is preliminary data.</text>
</comment>
<dbReference type="Pfam" id="PF17761">
    <property type="entry name" value="DUF1016_N"/>
    <property type="match status" value="1"/>
</dbReference>
<dbReference type="RefSeq" id="WP_323277474.1">
    <property type="nucleotide sequence ID" value="NZ_JAYGGQ010000001.1"/>
</dbReference>
<protein>
    <submittedName>
        <fullName evidence="2">DUF1016 N-terminal domain-containing protein</fullName>
    </submittedName>
</protein>
<dbReference type="InterPro" id="IPR053148">
    <property type="entry name" value="PD-DEXK-like_domain"/>
</dbReference>
<evidence type="ECO:0000313" key="2">
    <source>
        <dbReference type="EMBL" id="MEA5453725.1"/>
    </source>
</evidence>
<keyword evidence="3" id="KW-1185">Reference proteome</keyword>
<evidence type="ECO:0000313" key="3">
    <source>
        <dbReference type="Proteomes" id="UP001304769"/>
    </source>
</evidence>